<comment type="caution">
    <text evidence="1">The sequence shown here is derived from an EMBL/GenBank/DDBJ whole genome shotgun (WGS) entry which is preliminary data.</text>
</comment>
<accession>A0A9W4SXU2</accession>
<evidence type="ECO:0000313" key="1">
    <source>
        <dbReference type="EMBL" id="CAI2185347.1"/>
    </source>
</evidence>
<organism evidence="1 2">
    <name type="scientific">Funneliformis geosporum</name>
    <dbReference type="NCBI Taxonomy" id="1117311"/>
    <lineage>
        <taxon>Eukaryota</taxon>
        <taxon>Fungi</taxon>
        <taxon>Fungi incertae sedis</taxon>
        <taxon>Mucoromycota</taxon>
        <taxon>Glomeromycotina</taxon>
        <taxon>Glomeromycetes</taxon>
        <taxon>Glomerales</taxon>
        <taxon>Glomeraceae</taxon>
        <taxon>Funneliformis</taxon>
    </lineage>
</organism>
<dbReference type="Proteomes" id="UP001153678">
    <property type="component" value="Unassembled WGS sequence"/>
</dbReference>
<sequence>MLLKLYMEKRNILLSVQLIIVKQERKTISQDLKIRLFSKLDNSQRRNKILCLSQCILDIVKEEKGNTLYPTDQIKLKQIKFETCDDLYNILFEKLDKIKTTIRIEGVVKSLDKNHISRKAYQSLEQIEQDISCEKAVSRVLN</sequence>
<evidence type="ECO:0000313" key="2">
    <source>
        <dbReference type="Proteomes" id="UP001153678"/>
    </source>
</evidence>
<protein>
    <submittedName>
        <fullName evidence="1">13033_t:CDS:1</fullName>
    </submittedName>
</protein>
<reference evidence="1" key="1">
    <citation type="submission" date="2022-08" db="EMBL/GenBank/DDBJ databases">
        <authorList>
            <person name="Kallberg Y."/>
            <person name="Tangrot J."/>
            <person name="Rosling A."/>
        </authorList>
    </citation>
    <scope>NUCLEOTIDE SEQUENCE</scope>
    <source>
        <strain evidence="1">Wild A</strain>
    </source>
</reference>
<dbReference type="OrthoDB" id="2438120at2759"/>
<keyword evidence="2" id="KW-1185">Reference proteome</keyword>
<dbReference type="AlphaFoldDB" id="A0A9W4SXU2"/>
<dbReference type="EMBL" id="CAMKVN010003681">
    <property type="protein sequence ID" value="CAI2185347.1"/>
    <property type="molecule type" value="Genomic_DNA"/>
</dbReference>
<gene>
    <name evidence="1" type="ORF">FWILDA_LOCUS12031</name>
</gene>
<feature type="non-terminal residue" evidence="1">
    <location>
        <position position="142"/>
    </location>
</feature>
<proteinExistence type="predicted"/>
<name>A0A9W4SXU2_9GLOM</name>